<dbReference type="AlphaFoldDB" id="A0A3M7TM05"/>
<dbReference type="OrthoDB" id="9759709at2"/>
<protein>
    <submittedName>
        <fullName evidence="4">Glycosidase</fullName>
    </submittedName>
</protein>
<dbReference type="CDD" id="cd18612">
    <property type="entry name" value="GH130_Lin0857-like"/>
    <property type="match status" value="1"/>
</dbReference>
<dbReference type="InterPro" id="IPR023296">
    <property type="entry name" value="Glyco_hydro_beta-prop_sf"/>
</dbReference>
<proteinExistence type="inferred from homology"/>
<evidence type="ECO:0000313" key="5">
    <source>
        <dbReference type="Proteomes" id="UP000278746"/>
    </source>
</evidence>
<comment type="caution">
    <text evidence="4">The sequence shown here is derived from an EMBL/GenBank/DDBJ whole genome shotgun (WGS) entry which is preliminary data.</text>
</comment>
<dbReference type="RefSeq" id="WP_122900286.1">
    <property type="nucleotide sequence ID" value="NZ_RHIB01000003.1"/>
</dbReference>
<evidence type="ECO:0000256" key="3">
    <source>
        <dbReference type="ARBA" id="ARBA00024356"/>
    </source>
</evidence>
<dbReference type="EMBL" id="RHIB01000003">
    <property type="protein sequence ID" value="RNA66641.1"/>
    <property type="molecule type" value="Genomic_DNA"/>
</dbReference>
<comment type="similarity">
    <text evidence="3">Belongs to the glycosyl hydrolase 130 family.</text>
</comment>
<keyword evidence="1" id="KW-0328">Glycosyltransferase</keyword>
<gene>
    <name evidence="4" type="ORF">EBO34_15600</name>
</gene>
<dbReference type="GO" id="GO:0016798">
    <property type="term" value="F:hydrolase activity, acting on glycosyl bonds"/>
    <property type="evidence" value="ECO:0007669"/>
    <property type="project" value="UniProtKB-KW"/>
</dbReference>
<dbReference type="Gene3D" id="2.115.10.20">
    <property type="entry name" value="Glycosyl hydrolase domain, family 43"/>
    <property type="match status" value="1"/>
</dbReference>
<keyword evidence="5" id="KW-1185">Reference proteome</keyword>
<dbReference type="InterPro" id="IPR007184">
    <property type="entry name" value="Mannoside_phosphorylase"/>
</dbReference>
<dbReference type="GO" id="GO:0016757">
    <property type="term" value="F:glycosyltransferase activity"/>
    <property type="evidence" value="ECO:0007669"/>
    <property type="project" value="UniProtKB-KW"/>
</dbReference>
<keyword evidence="4" id="KW-0326">Glycosidase</keyword>
<evidence type="ECO:0000313" key="4">
    <source>
        <dbReference type="EMBL" id="RNA66641.1"/>
    </source>
</evidence>
<name>A0A3M7TM05_9BACI</name>
<accession>A0A3M7TM05</accession>
<dbReference type="PANTHER" id="PTHR34106">
    <property type="entry name" value="GLYCOSIDASE"/>
    <property type="match status" value="1"/>
</dbReference>
<evidence type="ECO:0000256" key="1">
    <source>
        <dbReference type="ARBA" id="ARBA00022676"/>
    </source>
</evidence>
<dbReference type="Proteomes" id="UP000278746">
    <property type="component" value="Unassembled WGS sequence"/>
</dbReference>
<sequence length="363" mass="40377">MNVYRYEENPLVSPGDVTAHRDDFEVIGAFNAGITEYNGEVIMLLRVAERPISNDPAIVKAPVLDPETGELTVMELNKEDPAFDFSDPRTISRAGNPDSFVYLTSLSYLRIARSIDGRHFTIDDQPFIFPSNELESFGIEDPRITKIEDTYYIYYSAVSPVGVGESLVSTKDWEHIEHMGMIFAPENKDVLIFPEKINGKYFALHRPVPKSTGAPEIWIAESDNLRYWGNHKYLIGLREGMWDNGRIGGGAVPIKTEAGWLELYHGASSDNRYCMGAVLLDLNNPAKVLARSEKPILEPEAEYEVNGFFGNVVFSCGALVEGDVVKMYYGAADDSMACAELSLKEILNSLTCEKGVKIPGLIN</sequence>
<evidence type="ECO:0000256" key="2">
    <source>
        <dbReference type="ARBA" id="ARBA00022679"/>
    </source>
</evidence>
<keyword evidence="2" id="KW-0808">Transferase</keyword>
<keyword evidence="4" id="KW-0378">Hydrolase</keyword>
<dbReference type="Pfam" id="PF04041">
    <property type="entry name" value="Glyco_hydro_130"/>
    <property type="match status" value="1"/>
</dbReference>
<dbReference type="SUPFAM" id="SSF75005">
    <property type="entry name" value="Arabinanase/levansucrase/invertase"/>
    <property type="match status" value="1"/>
</dbReference>
<dbReference type="PIRSF" id="PIRSF016202">
    <property type="entry name" value="PH1107"/>
    <property type="match status" value="1"/>
</dbReference>
<dbReference type="PANTHER" id="PTHR34106:SF5">
    <property type="entry name" value="GLYCOSIDASE"/>
    <property type="match status" value="1"/>
</dbReference>
<reference evidence="4 5" key="1">
    <citation type="submission" date="2018-10" db="EMBL/GenBank/DDBJ databases">
        <title>Bacillus Keqinensis sp. nov., a moderately halophilic bacterium isolated from a saline-alkaline lake.</title>
        <authorList>
            <person name="Wang H."/>
        </authorList>
    </citation>
    <scope>NUCLEOTIDE SEQUENCE [LARGE SCALE GENOMIC DNA]</scope>
    <source>
        <strain evidence="4 5">KQ-3</strain>
    </source>
</reference>
<organism evidence="4 5">
    <name type="scientific">Alteribacter keqinensis</name>
    <dbReference type="NCBI Taxonomy" id="2483800"/>
    <lineage>
        <taxon>Bacteria</taxon>
        <taxon>Bacillati</taxon>
        <taxon>Bacillota</taxon>
        <taxon>Bacilli</taxon>
        <taxon>Bacillales</taxon>
        <taxon>Bacillaceae</taxon>
        <taxon>Alteribacter</taxon>
    </lineage>
</organism>